<feature type="transmembrane region" description="Helical" evidence="2">
    <location>
        <begin position="298"/>
        <end position="319"/>
    </location>
</feature>
<evidence type="ECO:0000313" key="5">
    <source>
        <dbReference type="EMBL" id="CAB4710587.1"/>
    </source>
</evidence>
<proteinExistence type="predicted"/>
<feature type="compositionally biased region" description="Low complexity" evidence="1">
    <location>
        <begin position="35"/>
        <end position="54"/>
    </location>
</feature>
<feature type="transmembrane region" description="Helical" evidence="2">
    <location>
        <begin position="224"/>
        <end position="244"/>
    </location>
</feature>
<sequence length="433" mass="43152">MFCPACGTEIQPGQRFCATCGVALVDTSVHTTTTAVPATPGPATSSATGPAFGAPLPPPSAAALQIAAATPTVANDTTLNDTTLNDTTLNDIALNDIALDATAALTVVEQTAHVGHGHDPYATAAWPVQGDETGEQPVVEQPEQFRITPLLAVSSVGAVLAVAAAVTHIATVEITGDQISKTTYALNDFASNNVVGAIIAAVLLVVGAGLGATGRRVGSGLAGGAGLALAGMMAMTIGSVTGLFDSSEVALLKGGGSFTLTTTQEVGFWLGAIAAAFGVVAFVLALTSAGNDGQPPIAAAFGFVGALGTLLVVGGTLIPMHGASFADQFSNDAVPPATLLLRLLVLLLIAVGGLTGFLSNRRWGVGLALGALSIAVWQWATSISQSGDLPFGIAGGNYGSNYGDTPHLVTTVGIVVMLLAALGALIAAHQRRA</sequence>
<dbReference type="EMBL" id="CAFBOL010000033">
    <property type="protein sequence ID" value="CAB4990439.1"/>
    <property type="molecule type" value="Genomic_DNA"/>
</dbReference>
<evidence type="ECO:0000256" key="2">
    <source>
        <dbReference type="SAM" id="Phobius"/>
    </source>
</evidence>
<feature type="domain" description="Zinc-ribbon" evidence="3">
    <location>
        <begin position="2"/>
        <end position="21"/>
    </location>
</feature>
<accession>A0A6J7HB73</accession>
<evidence type="ECO:0000256" key="1">
    <source>
        <dbReference type="SAM" id="MobiDB-lite"/>
    </source>
</evidence>
<keyword evidence="2" id="KW-0472">Membrane</keyword>
<dbReference type="InterPro" id="IPR026870">
    <property type="entry name" value="Zinc_ribbon_dom"/>
</dbReference>
<dbReference type="EMBL" id="CAFBIY010000031">
    <property type="protein sequence ID" value="CAB4848879.1"/>
    <property type="molecule type" value="Genomic_DNA"/>
</dbReference>
<feature type="transmembrane region" description="Helical" evidence="2">
    <location>
        <begin position="363"/>
        <end position="380"/>
    </location>
</feature>
<keyword evidence="2" id="KW-0812">Transmembrane</keyword>
<evidence type="ECO:0000313" key="7">
    <source>
        <dbReference type="EMBL" id="CAB4848879.1"/>
    </source>
</evidence>
<feature type="transmembrane region" description="Helical" evidence="2">
    <location>
        <begin position="266"/>
        <end position="286"/>
    </location>
</feature>
<dbReference type="EMBL" id="CAESGF010000003">
    <property type="protein sequence ID" value="CAB4362856.1"/>
    <property type="molecule type" value="Genomic_DNA"/>
</dbReference>
<evidence type="ECO:0000313" key="9">
    <source>
        <dbReference type="EMBL" id="CAB4990439.1"/>
    </source>
</evidence>
<gene>
    <name evidence="5" type="ORF">UFOPK2656_00644</name>
    <name evidence="6" type="ORF">UFOPK3099_01211</name>
    <name evidence="7" type="ORF">UFOPK3267_00803</name>
    <name evidence="8" type="ORF">UFOPK3651_00682</name>
    <name evidence="9" type="ORF">UFOPK3931_01433</name>
    <name evidence="4" type="ORF">UFOPK4189_00642</name>
</gene>
<dbReference type="EMBL" id="CAFBMT010000003">
    <property type="protein sequence ID" value="CAB4918257.1"/>
    <property type="molecule type" value="Genomic_DNA"/>
</dbReference>
<evidence type="ECO:0000313" key="8">
    <source>
        <dbReference type="EMBL" id="CAB4918257.1"/>
    </source>
</evidence>
<feature type="transmembrane region" description="Helical" evidence="2">
    <location>
        <begin position="150"/>
        <end position="170"/>
    </location>
</feature>
<feature type="transmembrane region" description="Helical" evidence="2">
    <location>
        <begin position="339"/>
        <end position="358"/>
    </location>
</feature>
<feature type="region of interest" description="Disordered" evidence="1">
    <location>
        <begin position="35"/>
        <end position="56"/>
    </location>
</feature>
<dbReference type="Pfam" id="PF13240">
    <property type="entry name" value="Zn_Ribbon_1"/>
    <property type="match status" value="1"/>
</dbReference>
<protein>
    <submittedName>
        <fullName evidence="8">Unannotated protein</fullName>
    </submittedName>
</protein>
<dbReference type="EMBL" id="CAEZYF010000003">
    <property type="protein sequence ID" value="CAB4710587.1"/>
    <property type="molecule type" value="Genomic_DNA"/>
</dbReference>
<evidence type="ECO:0000259" key="3">
    <source>
        <dbReference type="Pfam" id="PF13240"/>
    </source>
</evidence>
<evidence type="ECO:0000313" key="4">
    <source>
        <dbReference type="EMBL" id="CAB4362856.1"/>
    </source>
</evidence>
<dbReference type="EMBL" id="CAFAAV010000079">
    <property type="protein sequence ID" value="CAB4817911.1"/>
    <property type="molecule type" value="Genomic_DNA"/>
</dbReference>
<name>A0A6J7HB73_9ZZZZ</name>
<dbReference type="AlphaFoldDB" id="A0A6J7HB73"/>
<organism evidence="8">
    <name type="scientific">freshwater metagenome</name>
    <dbReference type="NCBI Taxonomy" id="449393"/>
    <lineage>
        <taxon>unclassified sequences</taxon>
        <taxon>metagenomes</taxon>
        <taxon>ecological metagenomes</taxon>
    </lineage>
</organism>
<feature type="transmembrane region" description="Helical" evidence="2">
    <location>
        <begin position="190"/>
        <end position="212"/>
    </location>
</feature>
<evidence type="ECO:0000313" key="6">
    <source>
        <dbReference type="EMBL" id="CAB4817911.1"/>
    </source>
</evidence>
<feature type="transmembrane region" description="Helical" evidence="2">
    <location>
        <begin position="408"/>
        <end position="428"/>
    </location>
</feature>
<reference evidence="8" key="1">
    <citation type="submission" date="2020-05" db="EMBL/GenBank/DDBJ databases">
        <authorList>
            <person name="Chiriac C."/>
            <person name="Salcher M."/>
            <person name="Ghai R."/>
            <person name="Kavagutti S V."/>
        </authorList>
    </citation>
    <scope>NUCLEOTIDE SEQUENCE</scope>
</reference>
<keyword evidence="2" id="KW-1133">Transmembrane helix</keyword>